<sequence>MQRSTAIFLVFIPVAFGVLCNNGCINIAGCPAQEAPCNGNFCYFLRETTILPGYFNSSKTKRSCLMDNFLNFNQNFPFFRLINNCSSVVIDGIDYHMKICNDRDFCNDNCFNPKKYDPNTPYNTPPTYYPPTTTTTAYYPQPTTTNTASIISIFNPIFLTLMLFV</sequence>
<evidence type="ECO:0000313" key="2">
    <source>
        <dbReference type="WBParaSite" id="PS1159_v2.g16264.t1"/>
    </source>
</evidence>
<reference evidence="2" key="1">
    <citation type="submission" date="2022-11" db="UniProtKB">
        <authorList>
            <consortium name="WormBaseParasite"/>
        </authorList>
    </citation>
    <scope>IDENTIFICATION</scope>
</reference>
<dbReference type="Proteomes" id="UP000887580">
    <property type="component" value="Unplaced"/>
</dbReference>
<name>A0AC35FFN0_9BILA</name>
<dbReference type="WBParaSite" id="PS1159_v2.g16264.t1">
    <property type="protein sequence ID" value="PS1159_v2.g16264.t1"/>
    <property type="gene ID" value="PS1159_v2.g16264"/>
</dbReference>
<accession>A0AC35FFN0</accession>
<evidence type="ECO:0000313" key="1">
    <source>
        <dbReference type="Proteomes" id="UP000887580"/>
    </source>
</evidence>
<organism evidence="1 2">
    <name type="scientific">Panagrolaimus sp. PS1159</name>
    <dbReference type="NCBI Taxonomy" id="55785"/>
    <lineage>
        <taxon>Eukaryota</taxon>
        <taxon>Metazoa</taxon>
        <taxon>Ecdysozoa</taxon>
        <taxon>Nematoda</taxon>
        <taxon>Chromadorea</taxon>
        <taxon>Rhabditida</taxon>
        <taxon>Tylenchina</taxon>
        <taxon>Panagrolaimomorpha</taxon>
        <taxon>Panagrolaimoidea</taxon>
        <taxon>Panagrolaimidae</taxon>
        <taxon>Panagrolaimus</taxon>
    </lineage>
</organism>
<protein>
    <submittedName>
        <fullName evidence="2">Uncharacterized protein</fullName>
    </submittedName>
</protein>
<proteinExistence type="predicted"/>